<dbReference type="EMBL" id="JACHEG010000012">
    <property type="protein sequence ID" value="MBB6165918.1"/>
    <property type="molecule type" value="Genomic_DNA"/>
</dbReference>
<evidence type="ECO:0000313" key="1">
    <source>
        <dbReference type="EMBL" id="MBB6165918.1"/>
    </source>
</evidence>
<dbReference type="PIRSF" id="PIRSF033535">
    <property type="entry name" value="UCP033535_plp"/>
    <property type="match status" value="1"/>
</dbReference>
<keyword evidence="1" id="KW-0449">Lipoprotein</keyword>
<organism evidence="1 2">
    <name type="scientific">Rhizobium wenxiniae</name>
    <dbReference type="NCBI Taxonomy" id="1737357"/>
    <lineage>
        <taxon>Bacteria</taxon>
        <taxon>Pseudomonadati</taxon>
        <taxon>Pseudomonadota</taxon>
        <taxon>Alphaproteobacteria</taxon>
        <taxon>Hyphomicrobiales</taxon>
        <taxon>Rhizobiaceae</taxon>
        <taxon>Rhizobium/Agrobacterium group</taxon>
        <taxon>Rhizobium</taxon>
    </lineage>
</organism>
<dbReference type="Pfam" id="PF10054">
    <property type="entry name" value="DUF2291"/>
    <property type="match status" value="1"/>
</dbReference>
<proteinExistence type="predicted"/>
<comment type="caution">
    <text evidence="1">The sequence shown here is derived from an EMBL/GenBank/DDBJ whole genome shotgun (WGS) entry which is preliminary data.</text>
</comment>
<dbReference type="SUPFAM" id="SSF141318">
    <property type="entry name" value="TM0957-like"/>
    <property type="match status" value="1"/>
</dbReference>
<sequence length="207" mass="21195">MKITTLFVASLLAASVSGCKLVKTSDGEGGAAADPIAEVVETTFDAKLVPALTEKAVDLATLQGAIKGSLDKAGESHGIRVGGAGGGWNFPVKGTATVLEDTRASTKAAVAEIDVDGDGKADATLQLGPVVKGSALRDTTNLYDFSTFRDQIEYAKLGRALNDKAVSKLPAADTELKGKKVNFVGAVVIRSAGEKPLITPVSIEVAP</sequence>
<name>A0A7W9YDU2_9HYPH</name>
<keyword evidence="2" id="KW-1185">Reference proteome</keyword>
<gene>
    <name evidence="1" type="ORF">HNQ72_005768</name>
</gene>
<dbReference type="PROSITE" id="PS51257">
    <property type="entry name" value="PROKAR_LIPOPROTEIN"/>
    <property type="match status" value="1"/>
</dbReference>
<dbReference type="RefSeq" id="WP_183997593.1">
    <property type="nucleotide sequence ID" value="NZ_BMHW01000014.1"/>
</dbReference>
<dbReference type="AlphaFoldDB" id="A0A7W9YDU2"/>
<dbReference type="InterPro" id="IPR014582">
    <property type="entry name" value="UCP033535_lipo"/>
</dbReference>
<accession>A0A7W9YDU2</accession>
<protein>
    <submittedName>
        <fullName evidence="1">Putative lipoprotein</fullName>
    </submittedName>
</protein>
<dbReference type="Proteomes" id="UP000547879">
    <property type="component" value="Unassembled WGS sequence"/>
</dbReference>
<reference evidence="1 2" key="1">
    <citation type="submission" date="2020-08" db="EMBL/GenBank/DDBJ databases">
        <title>Genomic Encyclopedia of Type Strains, Phase IV (KMG-IV): sequencing the most valuable type-strain genomes for metagenomic binning, comparative biology and taxonomic classification.</title>
        <authorList>
            <person name="Goeker M."/>
        </authorList>
    </citation>
    <scope>NUCLEOTIDE SEQUENCE [LARGE SCALE GENOMIC DNA]</scope>
    <source>
        <strain evidence="1 2">DSM 100734</strain>
    </source>
</reference>
<evidence type="ECO:0000313" key="2">
    <source>
        <dbReference type="Proteomes" id="UP000547879"/>
    </source>
</evidence>
<dbReference type="InterPro" id="IPR036215">
    <property type="entry name" value="TM0957-like_sf"/>
</dbReference>